<dbReference type="Proteomes" id="UP000076842">
    <property type="component" value="Unassembled WGS sequence"/>
</dbReference>
<reference evidence="1 2" key="1">
    <citation type="journal article" date="2016" name="Mol. Biol. Evol.">
        <title>Comparative Genomics of Early-Diverging Mushroom-Forming Fungi Provides Insights into the Origins of Lignocellulose Decay Capabilities.</title>
        <authorList>
            <person name="Nagy L.G."/>
            <person name="Riley R."/>
            <person name="Tritt A."/>
            <person name="Adam C."/>
            <person name="Daum C."/>
            <person name="Floudas D."/>
            <person name="Sun H."/>
            <person name="Yadav J.S."/>
            <person name="Pangilinan J."/>
            <person name="Larsson K.H."/>
            <person name="Matsuura K."/>
            <person name="Barry K."/>
            <person name="Labutti K."/>
            <person name="Kuo R."/>
            <person name="Ohm R.A."/>
            <person name="Bhattacharya S.S."/>
            <person name="Shirouzu T."/>
            <person name="Yoshinaga Y."/>
            <person name="Martin F.M."/>
            <person name="Grigoriev I.V."/>
            <person name="Hibbett D.S."/>
        </authorList>
    </citation>
    <scope>NUCLEOTIDE SEQUENCE [LARGE SCALE GENOMIC DNA]</scope>
    <source>
        <strain evidence="1 2">HHB12733</strain>
    </source>
</reference>
<evidence type="ECO:0000313" key="2">
    <source>
        <dbReference type="Proteomes" id="UP000076842"/>
    </source>
</evidence>
<name>A0A165C3X2_9BASI</name>
<proteinExistence type="predicted"/>
<dbReference type="AlphaFoldDB" id="A0A165C3X2"/>
<dbReference type="InParanoid" id="A0A165C3X2"/>
<keyword evidence="2" id="KW-1185">Reference proteome</keyword>
<sequence length="270" mass="29387">MSDPVAVDPMEVELVDKDVHEDVAAMETLNMATEEEEMLAHLKAWQSMLGAQFPKTLLDFVGYKKSQFWQLQFWKQCAAMMAKAPHALVFQPWFYVNYMGPRMQWLWYFGRLHAGKEVLSKFDPLVRGLDLASAQEDFLGPIMVPEALPSGSGPYMGKSSQSGTSMAEAGRKELEKALAVAPKKAASGRKAQKAMEVVAALAEADETILIIDSKTEMEATASILKSTKLQGKALAAAEAKKTVGLPKEVAPVVPAAAKADKRGSGKQSLL</sequence>
<accession>A0A165C3X2</accession>
<organism evidence="1 2">
    <name type="scientific">Calocera cornea HHB12733</name>
    <dbReference type="NCBI Taxonomy" id="1353952"/>
    <lineage>
        <taxon>Eukaryota</taxon>
        <taxon>Fungi</taxon>
        <taxon>Dikarya</taxon>
        <taxon>Basidiomycota</taxon>
        <taxon>Agaricomycotina</taxon>
        <taxon>Dacrymycetes</taxon>
        <taxon>Dacrymycetales</taxon>
        <taxon>Dacrymycetaceae</taxon>
        <taxon>Calocera</taxon>
    </lineage>
</organism>
<protein>
    <submittedName>
        <fullName evidence="1">Uncharacterized protein</fullName>
    </submittedName>
</protein>
<dbReference type="EMBL" id="KV424210">
    <property type="protein sequence ID" value="KZT50205.1"/>
    <property type="molecule type" value="Genomic_DNA"/>
</dbReference>
<evidence type="ECO:0000313" key="1">
    <source>
        <dbReference type="EMBL" id="KZT50205.1"/>
    </source>
</evidence>
<gene>
    <name evidence="1" type="ORF">CALCODRAFT_488889</name>
</gene>